<feature type="transmembrane region" description="Helical" evidence="1">
    <location>
        <begin position="83"/>
        <end position="103"/>
    </location>
</feature>
<name>A0AA39ZWX0_9PEZI</name>
<comment type="caution">
    <text evidence="2">The sequence shown here is derived from an EMBL/GenBank/DDBJ whole genome shotgun (WGS) entry which is preliminary data.</text>
</comment>
<proteinExistence type="predicted"/>
<keyword evidence="1" id="KW-0472">Membrane</keyword>
<evidence type="ECO:0000313" key="2">
    <source>
        <dbReference type="EMBL" id="KAK0705133.1"/>
    </source>
</evidence>
<keyword evidence="3" id="KW-1185">Reference proteome</keyword>
<dbReference type="EMBL" id="JAUKUA010000007">
    <property type="protein sequence ID" value="KAK0705133.1"/>
    <property type="molecule type" value="Genomic_DNA"/>
</dbReference>
<keyword evidence="1" id="KW-1133">Transmembrane helix</keyword>
<keyword evidence="1" id="KW-0812">Transmembrane</keyword>
<gene>
    <name evidence="2" type="ORF">B0H67DRAFT_372334</name>
</gene>
<protein>
    <submittedName>
        <fullName evidence="2">Uncharacterized protein</fullName>
    </submittedName>
</protein>
<evidence type="ECO:0000313" key="3">
    <source>
        <dbReference type="Proteomes" id="UP001172102"/>
    </source>
</evidence>
<accession>A0AA39ZWX0</accession>
<dbReference type="Proteomes" id="UP001172102">
    <property type="component" value="Unassembled WGS sequence"/>
</dbReference>
<evidence type="ECO:0000256" key="1">
    <source>
        <dbReference type="SAM" id="Phobius"/>
    </source>
</evidence>
<organism evidence="2 3">
    <name type="scientific">Lasiosphaeris hirsuta</name>
    <dbReference type="NCBI Taxonomy" id="260670"/>
    <lineage>
        <taxon>Eukaryota</taxon>
        <taxon>Fungi</taxon>
        <taxon>Dikarya</taxon>
        <taxon>Ascomycota</taxon>
        <taxon>Pezizomycotina</taxon>
        <taxon>Sordariomycetes</taxon>
        <taxon>Sordariomycetidae</taxon>
        <taxon>Sordariales</taxon>
        <taxon>Lasiosphaeriaceae</taxon>
        <taxon>Lasiosphaeris</taxon>
    </lineage>
</organism>
<sequence>MLMHLGTSIVPAVCLLSALLWLSLVACRLSLHRCTAPALSLSLSKRLASTPGPPRPTGPAVFLVASTEYRVSLLSLSVAAPALLIYIGIGLPYLYLIIARVLIVGRHKSNLEHHESSLFVGKLSLLSRFTLSIAPAPAPAPIHQSVIVPAAVTLEHKLFHSLALYSLVSSP</sequence>
<dbReference type="AlphaFoldDB" id="A0AA39ZWX0"/>
<reference evidence="2" key="1">
    <citation type="submission" date="2023-06" db="EMBL/GenBank/DDBJ databases">
        <title>Genome-scale phylogeny and comparative genomics of the fungal order Sordariales.</title>
        <authorList>
            <consortium name="Lawrence Berkeley National Laboratory"/>
            <person name="Hensen N."/>
            <person name="Bonometti L."/>
            <person name="Westerberg I."/>
            <person name="Brannstrom I.O."/>
            <person name="Guillou S."/>
            <person name="Cros-Aarteil S."/>
            <person name="Calhoun S."/>
            <person name="Haridas S."/>
            <person name="Kuo A."/>
            <person name="Mondo S."/>
            <person name="Pangilinan J."/>
            <person name="Riley R."/>
            <person name="Labutti K."/>
            <person name="Andreopoulos B."/>
            <person name="Lipzen A."/>
            <person name="Chen C."/>
            <person name="Yanf M."/>
            <person name="Daum C."/>
            <person name="Ng V."/>
            <person name="Clum A."/>
            <person name="Steindorff A."/>
            <person name="Ohm R."/>
            <person name="Martin F."/>
            <person name="Silar P."/>
            <person name="Natvig D."/>
            <person name="Lalanne C."/>
            <person name="Gautier V."/>
            <person name="Ament-Velasquez S.L."/>
            <person name="Kruys A."/>
            <person name="Hutchinson M.I."/>
            <person name="Powell A.J."/>
            <person name="Barry K."/>
            <person name="Miller A.N."/>
            <person name="Grigoriev I.V."/>
            <person name="Debuchy R."/>
            <person name="Gladieux P."/>
            <person name="Thoren M.H."/>
            <person name="Johannesson H."/>
        </authorList>
    </citation>
    <scope>NUCLEOTIDE SEQUENCE</scope>
    <source>
        <strain evidence="2">SMH4607-1</strain>
    </source>
</reference>